<feature type="domain" description="C2H2-type" evidence="2">
    <location>
        <begin position="234"/>
        <end position="261"/>
    </location>
</feature>
<dbReference type="PROSITE" id="PS00028">
    <property type="entry name" value="ZINC_FINGER_C2H2_1"/>
    <property type="match status" value="2"/>
</dbReference>
<evidence type="ECO:0000313" key="3">
    <source>
        <dbReference type="EMBL" id="PNX79554.1"/>
    </source>
</evidence>
<dbReference type="SUPFAM" id="SSF57667">
    <property type="entry name" value="beta-beta-alpha zinc fingers"/>
    <property type="match status" value="2"/>
</dbReference>
<keyword evidence="1" id="KW-0862">Zinc</keyword>
<accession>A0A2K3LLZ0</accession>
<protein>
    <submittedName>
        <fullName evidence="3">Zinc finger protein ZAT9-like</fullName>
    </submittedName>
</protein>
<dbReference type="GO" id="GO:0006355">
    <property type="term" value="P:regulation of DNA-templated transcription"/>
    <property type="evidence" value="ECO:0007669"/>
    <property type="project" value="InterPro"/>
</dbReference>
<dbReference type="SMART" id="SM00355">
    <property type="entry name" value="ZnF_C2H2"/>
    <property type="match status" value="2"/>
</dbReference>
<dbReference type="InterPro" id="IPR013087">
    <property type="entry name" value="Znf_C2H2_type"/>
</dbReference>
<keyword evidence="1" id="KW-0863">Zinc-finger</keyword>
<evidence type="ECO:0000259" key="2">
    <source>
        <dbReference type="PROSITE" id="PS50157"/>
    </source>
</evidence>
<organism evidence="3 5">
    <name type="scientific">Trifolium pratense</name>
    <name type="common">Red clover</name>
    <dbReference type="NCBI Taxonomy" id="57577"/>
    <lineage>
        <taxon>Eukaryota</taxon>
        <taxon>Viridiplantae</taxon>
        <taxon>Streptophyta</taxon>
        <taxon>Embryophyta</taxon>
        <taxon>Tracheophyta</taxon>
        <taxon>Spermatophyta</taxon>
        <taxon>Magnoliopsida</taxon>
        <taxon>eudicotyledons</taxon>
        <taxon>Gunneridae</taxon>
        <taxon>Pentapetalae</taxon>
        <taxon>rosids</taxon>
        <taxon>fabids</taxon>
        <taxon>Fabales</taxon>
        <taxon>Fabaceae</taxon>
        <taxon>Papilionoideae</taxon>
        <taxon>50 kb inversion clade</taxon>
        <taxon>NPAAA clade</taxon>
        <taxon>Hologalegina</taxon>
        <taxon>IRL clade</taxon>
        <taxon>Trifolieae</taxon>
        <taxon>Trifolium</taxon>
    </lineage>
</organism>
<proteinExistence type="predicted"/>
<reference evidence="3 5" key="1">
    <citation type="journal article" date="2014" name="Am. J. Bot.">
        <title>Genome assembly and annotation for red clover (Trifolium pratense; Fabaceae).</title>
        <authorList>
            <person name="Istvanek J."/>
            <person name="Jaros M."/>
            <person name="Krenek A."/>
            <person name="Repkova J."/>
        </authorList>
    </citation>
    <scope>NUCLEOTIDE SEQUENCE [LARGE SCALE GENOMIC DNA]</scope>
    <source>
        <strain evidence="5">cv. Tatra</strain>
        <tissue evidence="3">Young leaves</tissue>
    </source>
</reference>
<dbReference type="PROSITE" id="PS50157">
    <property type="entry name" value="ZINC_FINGER_C2H2_2"/>
    <property type="match status" value="2"/>
</dbReference>
<evidence type="ECO:0000256" key="1">
    <source>
        <dbReference type="PROSITE-ProRule" id="PRU00042"/>
    </source>
</evidence>
<dbReference type="InterPro" id="IPR036236">
    <property type="entry name" value="Znf_C2H2_sf"/>
</dbReference>
<evidence type="ECO:0000313" key="4">
    <source>
        <dbReference type="EMBL" id="PNX79556.1"/>
    </source>
</evidence>
<reference evidence="3 5" key="2">
    <citation type="journal article" date="2017" name="Front. Plant Sci.">
        <title>Gene Classification and Mining of Molecular Markers Useful in Red Clover (Trifolium pratense) Breeding.</title>
        <authorList>
            <person name="Istvanek J."/>
            <person name="Dluhosova J."/>
            <person name="Dluhos P."/>
            <person name="Patkova L."/>
            <person name="Nedelnik J."/>
            <person name="Repkova J."/>
        </authorList>
    </citation>
    <scope>NUCLEOTIDE SEQUENCE [LARGE SCALE GENOMIC DNA]</scope>
    <source>
        <strain evidence="5">cv. Tatra</strain>
        <tissue evidence="3">Young leaves</tissue>
    </source>
</reference>
<dbReference type="Proteomes" id="UP000236291">
    <property type="component" value="Unassembled WGS sequence"/>
</dbReference>
<dbReference type="Pfam" id="PF13912">
    <property type="entry name" value="zf-C2H2_6"/>
    <property type="match status" value="3"/>
</dbReference>
<dbReference type="AlphaFoldDB" id="A0A2K3LLZ0"/>
<dbReference type="Gene3D" id="3.30.160.60">
    <property type="entry name" value="Classic Zinc Finger"/>
    <property type="match status" value="1"/>
</dbReference>
<name>A0A2K3LLZ0_TRIPR</name>
<gene>
    <name evidence="3" type="ORF">L195_g035540</name>
    <name evidence="4" type="ORF">L195_g035542</name>
</gene>
<sequence>MEKNNGKTCGICGKWFSSGKAIGGHMRSHMVKLPVHPKLEINNQALQNSANLTQHSIQSASLLTCHPKKEQIQNFQSMKRSFSALSLNTNKENESESKLTNPAIKRSKCHHKHNAAVDTKVLPDQTSSICETETPEGVSICENETIEGAWVVWGFYKDAQKREAVKTQKIKENYEMKAKDNEGSSDDSLVQAHLRASSKCGRCGKVFRSYQALGGHKVYCKSDNNSDCMDQKPFQCQYCDRVFKSAQALGGHKRVHFSSANEFRGV</sequence>
<evidence type="ECO:0000313" key="5">
    <source>
        <dbReference type="Proteomes" id="UP000236291"/>
    </source>
</evidence>
<dbReference type="InterPro" id="IPR044303">
    <property type="entry name" value="ZAT1/4/9"/>
</dbReference>
<dbReference type="EMBL" id="ASHM01036197">
    <property type="protein sequence ID" value="PNX79556.1"/>
    <property type="molecule type" value="Genomic_DNA"/>
</dbReference>
<dbReference type="STRING" id="57577.A0A2K3LLZ0"/>
<dbReference type="GO" id="GO:0008270">
    <property type="term" value="F:zinc ion binding"/>
    <property type="evidence" value="ECO:0007669"/>
    <property type="project" value="UniProtKB-KW"/>
</dbReference>
<keyword evidence="1" id="KW-0479">Metal-binding</keyword>
<dbReference type="PANTHER" id="PTHR46326">
    <property type="entry name" value="ZINC FINGER PROTEIN ZAT1-RELATED"/>
    <property type="match status" value="1"/>
</dbReference>
<comment type="caution">
    <text evidence="3">The sequence shown here is derived from an EMBL/GenBank/DDBJ whole genome shotgun (WGS) entry which is preliminary data.</text>
</comment>
<feature type="domain" description="C2H2-type" evidence="2">
    <location>
        <begin position="7"/>
        <end position="34"/>
    </location>
</feature>
<dbReference type="EMBL" id="ASHM01036194">
    <property type="protein sequence ID" value="PNX79554.1"/>
    <property type="molecule type" value="Genomic_DNA"/>
</dbReference>
<dbReference type="PANTHER" id="PTHR46326:SF10">
    <property type="entry name" value="C2H2 AND C2HC ZINC FINGER PROTEIN"/>
    <property type="match status" value="1"/>
</dbReference>